<organism evidence="4 5">
    <name type="scientific">Brachybacterium huguangmaarense</name>
    <dbReference type="NCBI Taxonomy" id="1652028"/>
    <lineage>
        <taxon>Bacteria</taxon>
        <taxon>Bacillati</taxon>
        <taxon>Actinomycetota</taxon>
        <taxon>Actinomycetes</taxon>
        <taxon>Micrococcales</taxon>
        <taxon>Dermabacteraceae</taxon>
        <taxon>Brachybacterium</taxon>
    </lineage>
</organism>
<reference evidence="4" key="1">
    <citation type="submission" date="2022-10" db="EMBL/GenBank/DDBJ databases">
        <title>Whole-Genome Sequencing of Brachybacterium huguangmaarense BRM-3, Isolated from Betula schmidtii.</title>
        <authorList>
            <person name="Haam D."/>
        </authorList>
    </citation>
    <scope>NUCLEOTIDE SEQUENCE</scope>
    <source>
        <strain evidence="4">BRM-3</strain>
    </source>
</reference>
<dbReference type="InterPro" id="IPR012495">
    <property type="entry name" value="TadE-like_dom"/>
</dbReference>
<keyword evidence="2" id="KW-0812">Transmembrane</keyword>
<evidence type="ECO:0000313" key="4">
    <source>
        <dbReference type="EMBL" id="UYG17976.1"/>
    </source>
</evidence>
<dbReference type="RefSeq" id="WP_263595182.1">
    <property type="nucleotide sequence ID" value="NZ_CP107020.1"/>
</dbReference>
<keyword evidence="5" id="KW-1185">Reference proteome</keyword>
<accession>A0ABY6G431</accession>
<feature type="domain" description="TadE-like" evidence="3">
    <location>
        <begin position="16"/>
        <end position="58"/>
    </location>
</feature>
<evidence type="ECO:0000259" key="3">
    <source>
        <dbReference type="Pfam" id="PF07811"/>
    </source>
</evidence>
<feature type="region of interest" description="Disordered" evidence="1">
    <location>
        <begin position="59"/>
        <end position="80"/>
    </location>
</feature>
<dbReference type="EMBL" id="CP107020">
    <property type="protein sequence ID" value="UYG17976.1"/>
    <property type="molecule type" value="Genomic_DNA"/>
</dbReference>
<sequence>MTASRARSSRWLDDRGSATAETAVVLPVVVVLVILLAMVGLGALEQVRLESGARAAARELARGEPEGEAVASGRRTAGPAASIGVRRDGDWVRVEATRTLRPLPGGMLAGVSVTLRADAVARLEPQLLDGGGP</sequence>
<evidence type="ECO:0000256" key="1">
    <source>
        <dbReference type="SAM" id="MobiDB-lite"/>
    </source>
</evidence>
<proteinExistence type="predicted"/>
<evidence type="ECO:0000313" key="5">
    <source>
        <dbReference type="Proteomes" id="UP001164305"/>
    </source>
</evidence>
<dbReference type="Proteomes" id="UP001164305">
    <property type="component" value="Chromosome"/>
</dbReference>
<name>A0ABY6G431_9MICO</name>
<keyword evidence="2" id="KW-1133">Transmembrane helix</keyword>
<feature type="transmembrane region" description="Helical" evidence="2">
    <location>
        <begin position="24"/>
        <end position="44"/>
    </location>
</feature>
<keyword evidence="2" id="KW-0472">Membrane</keyword>
<dbReference type="NCBIfam" id="NF041390">
    <property type="entry name" value="TadE_Rv3655c"/>
    <property type="match status" value="1"/>
</dbReference>
<protein>
    <submittedName>
        <fullName evidence="4">Pilus assembly protein</fullName>
    </submittedName>
</protein>
<evidence type="ECO:0000256" key="2">
    <source>
        <dbReference type="SAM" id="Phobius"/>
    </source>
</evidence>
<dbReference type="InterPro" id="IPR049790">
    <property type="entry name" value="Rv3655c/TadE"/>
</dbReference>
<gene>
    <name evidence="4" type="ORF">BRM3_06055</name>
</gene>
<dbReference type="Pfam" id="PF07811">
    <property type="entry name" value="TadE"/>
    <property type="match status" value="1"/>
</dbReference>